<name>A0ABZ1I3L6_9PSEU</name>
<feature type="transmembrane region" description="Helical" evidence="5">
    <location>
        <begin position="349"/>
        <end position="372"/>
    </location>
</feature>
<reference evidence="7 8" key="1">
    <citation type="journal article" date="2015" name="Int. J. Syst. Evol. Microbiol.">
        <title>Amycolatopsis rhabdoformis sp. nov., an actinomycete isolated from a tropical forest soil.</title>
        <authorList>
            <person name="Souza W.R."/>
            <person name="Silva R.E."/>
            <person name="Goodfellow M."/>
            <person name="Busarakam K."/>
            <person name="Figueiro F.S."/>
            <person name="Ferreira D."/>
            <person name="Rodrigues-Filho E."/>
            <person name="Moraes L.A.B."/>
            <person name="Zucchi T.D."/>
        </authorList>
    </citation>
    <scope>NUCLEOTIDE SEQUENCE [LARGE SCALE GENOMIC DNA]</scope>
    <source>
        <strain evidence="7 8">NCIMB 14900</strain>
    </source>
</reference>
<dbReference type="InterPro" id="IPR020846">
    <property type="entry name" value="MFS_dom"/>
</dbReference>
<feature type="transmembrane region" description="Helical" evidence="5">
    <location>
        <begin position="90"/>
        <end position="109"/>
    </location>
</feature>
<feature type="transmembrane region" description="Helical" evidence="5">
    <location>
        <begin position="284"/>
        <end position="306"/>
    </location>
</feature>
<proteinExistence type="predicted"/>
<sequence>MTTTTSAPVHTTGVPTRPALTSAGLVTVLLGAALPIIDFFIVNVALPTINADLHASTATLELVVAAYGIAYAVLLVLGGRLGDAFGRRRLFLLGLALFTLTSLICGLAPDATTLVLARAAQGAASAMLLPQVLSIIQAGTSGAHRSRALGYYGATGGIATVVGQLLGGALVAADLWGTSWRPIFLVNVPIGLVGLLVARRTVPDSRATNPLGVDRWGTALLAASLLTLLVPLMEGSALGWPWWTIVSLALFPFAVAAFARVELRLESRGGMPLLPPALLRTANVRHGLVVAVPFFCGFGSFMFVYAVTLQEGLHLGPLASGLVLTPMAVAYFLTSLVSSRLVARFGRKVVPFGGIILALGLAVLAGSAWLAWPSLSVWQLAPAMVLIGIGNGMAMTTLFRVVLSRVPHDLAGIGGGVMTTTQQTSLALGVAVFGTLFAGLSTGSVGYEGAFVVVIGVLAVVALVVVGLARKLPDPR</sequence>
<accession>A0ABZ1I3L6</accession>
<evidence type="ECO:0000256" key="3">
    <source>
        <dbReference type="ARBA" id="ARBA00022989"/>
    </source>
</evidence>
<dbReference type="InterPro" id="IPR036259">
    <property type="entry name" value="MFS_trans_sf"/>
</dbReference>
<evidence type="ECO:0000313" key="7">
    <source>
        <dbReference type="EMBL" id="WSE28521.1"/>
    </source>
</evidence>
<keyword evidence="2 5" id="KW-0812">Transmembrane</keyword>
<feature type="transmembrane region" description="Helical" evidence="5">
    <location>
        <begin position="449"/>
        <end position="469"/>
    </location>
</feature>
<dbReference type="CDD" id="cd17321">
    <property type="entry name" value="MFS_MMR_MDR_like"/>
    <property type="match status" value="1"/>
</dbReference>
<feature type="transmembrane region" description="Helical" evidence="5">
    <location>
        <begin position="25"/>
        <end position="46"/>
    </location>
</feature>
<dbReference type="InterPro" id="IPR011701">
    <property type="entry name" value="MFS"/>
</dbReference>
<dbReference type="Proteomes" id="UP001330812">
    <property type="component" value="Chromosome"/>
</dbReference>
<evidence type="ECO:0000313" key="8">
    <source>
        <dbReference type="Proteomes" id="UP001330812"/>
    </source>
</evidence>
<evidence type="ECO:0000256" key="2">
    <source>
        <dbReference type="ARBA" id="ARBA00022692"/>
    </source>
</evidence>
<evidence type="ECO:0000256" key="4">
    <source>
        <dbReference type="ARBA" id="ARBA00023136"/>
    </source>
</evidence>
<protein>
    <submittedName>
        <fullName evidence="7">MFS transporter</fullName>
    </submittedName>
</protein>
<organism evidence="7 8">
    <name type="scientific">Amycolatopsis rhabdoformis</name>
    <dbReference type="NCBI Taxonomy" id="1448059"/>
    <lineage>
        <taxon>Bacteria</taxon>
        <taxon>Bacillati</taxon>
        <taxon>Actinomycetota</taxon>
        <taxon>Actinomycetes</taxon>
        <taxon>Pseudonocardiales</taxon>
        <taxon>Pseudonocardiaceae</taxon>
        <taxon>Amycolatopsis</taxon>
    </lineage>
</organism>
<feature type="transmembrane region" description="Helical" evidence="5">
    <location>
        <begin position="242"/>
        <end position="263"/>
    </location>
</feature>
<feature type="transmembrane region" description="Helical" evidence="5">
    <location>
        <begin position="179"/>
        <end position="198"/>
    </location>
</feature>
<feature type="transmembrane region" description="Helical" evidence="5">
    <location>
        <begin position="148"/>
        <end position="173"/>
    </location>
</feature>
<feature type="transmembrane region" description="Helical" evidence="5">
    <location>
        <begin position="424"/>
        <end position="443"/>
    </location>
</feature>
<keyword evidence="8" id="KW-1185">Reference proteome</keyword>
<comment type="subcellular location">
    <subcellularLocation>
        <location evidence="1">Cell membrane</location>
        <topology evidence="1">Multi-pass membrane protein</topology>
    </subcellularLocation>
</comment>
<keyword evidence="3 5" id="KW-1133">Transmembrane helix</keyword>
<feature type="domain" description="Major facilitator superfamily (MFS) profile" evidence="6">
    <location>
        <begin position="24"/>
        <end position="473"/>
    </location>
</feature>
<feature type="transmembrane region" description="Helical" evidence="5">
    <location>
        <begin position="219"/>
        <end position="236"/>
    </location>
</feature>
<feature type="transmembrane region" description="Helical" evidence="5">
    <location>
        <begin position="378"/>
        <end position="403"/>
    </location>
</feature>
<feature type="transmembrane region" description="Helical" evidence="5">
    <location>
        <begin position="318"/>
        <end position="337"/>
    </location>
</feature>
<feature type="transmembrane region" description="Helical" evidence="5">
    <location>
        <begin position="115"/>
        <end position="136"/>
    </location>
</feature>
<dbReference type="EMBL" id="CP142149">
    <property type="protein sequence ID" value="WSE28521.1"/>
    <property type="molecule type" value="Genomic_DNA"/>
</dbReference>
<dbReference type="PANTHER" id="PTHR42718:SF39">
    <property type="entry name" value="ACTINORHODIN TRANSPORTER-RELATED"/>
    <property type="match status" value="1"/>
</dbReference>
<evidence type="ECO:0000256" key="5">
    <source>
        <dbReference type="SAM" id="Phobius"/>
    </source>
</evidence>
<dbReference type="SUPFAM" id="SSF103473">
    <property type="entry name" value="MFS general substrate transporter"/>
    <property type="match status" value="1"/>
</dbReference>
<dbReference type="Gene3D" id="1.20.1250.20">
    <property type="entry name" value="MFS general substrate transporter like domains"/>
    <property type="match status" value="1"/>
</dbReference>
<feature type="transmembrane region" description="Helical" evidence="5">
    <location>
        <begin position="58"/>
        <end position="78"/>
    </location>
</feature>
<dbReference type="Gene3D" id="1.20.1720.10">
    <property type="entry name" value="Multidrug resistance protein D"/>
    <property type="match status" value="1"/>
</dbReference>
<dbReference type="RefSeq" id="WP_326567522.1">
    <property type="nucleotide sequence ID" value="NZ_CP142149.1"/>
</dbReference>
<keyword evidence="4 5" id="KW-0472">Membrane</keyword>
<evidence type="ECO:0000256" key="1">
    <source>
        <dbReference type="ARBA" id="ARBA00004651"/>
    </source>
</evidence>
<gene>
    <name evidence="7" type="ORF">VSH64_37685</name>
</gene>
<dbReference type="Pfam" id="PF07690">
    <property type="entry name" value="MFS_1"/>
    <property type="match status" value="1"/>
</dbReference>
<evidence type="ECO:0000259" key="6">
    <source>
        <dbReference type="PROSITE" id="PS50850"/>
    </source>
</evidence>
<dbReference type="PROSITE" id="PS50850">
    <property type="entry name" value="MFS"/>
    <property type="match status" value="1"/>
</dbReference>
<dbReference type="PANTHER" id="PTHR42718">
    <property type="entry name" value="MAJOR FACILITATOR SUPERFAMILY MULTIDRUG TRANSPORTER MFSC"/>
    <property type="match status" value="1"/>
</dbReference>